<dbReference type="InterPro" id="IPR051923">
    <property type="entry name" value="Glycosyl_Hydrolase_39"/>
</dbReference>
<dbReference type="PANTHER" id="PTHR12631">
    <property type="entry name" value="ALPHA-L-IDURONIDASE"/>
    <property type="match status" value="1"/>
</dbReference>
<name>A0A814MPE9_9BILA</name>
<dbReference type="EMBL" id="CAJOBC010004998">
    <property type="protein sequence ID" value="CAF3847910.1"/>
    <property type="molecule type" value="Genomic_DNA"/>
</dbReference>
<gene>
    <name evidence="2" type="ORF">GPM918_LOCUS17824</name>
    <name evidence="3" type="ORF">SRO942_LOCUS17821</name>
</gene>
<keyword evidence="4" id="KW-1185">Reference proteome</keyword>
<feature type="signal peptide" evidence="1">
    <location>
        <begin position="1"/>
        <end position="23"/>
    </location>
</feature>
<dbReference type="PANTHER" id="PTHR12631:SF10">
    <property type="entry name" value="BETA-XYLOSIDASE-LIKE PROTEIN-RELATED"/>
    <property type="match status" value="1"/>
</dbReference>
<feature type="chain" id="PRO_5036410520" description="Glycoside hydrolase family 42 N-terminal domain-containing protein" evidence="1">
    <location>
        <begin position="24"/>
        <end position="407"/>
    </location>
</feature>
<dbReference type="Gene3D" id="3.20.20.80">
    <property type="entry name" value="Glycosidases"/>
    <property type="match status" value="1"/>
</dbReference>
<evidence type="ECO:0008006" key="5">
    <source>
        <dbReference type="Google" id="ProtNLM"/>
    </source>
</evidence>
<protein>
    <recommendedName>
        <fullName evidence="5">Glycoside hydrolase family 42 N-terminal domain-containing protein</fullName>
    </recommendedName>
</protein>
<dbReference type="SUPFAM" id="SSF51445">
    <property type="entry name" value="(Trans)glycosidases"/>
    <property type="match status" value="1"/>
</dbReference>
<comment type="caution">
    <text evidence="2">The sequence shown here is derived from an EMBL/GenBank/DDBJ whole genome shotgun (WGS) entry which is preliminary data.</text>
</comment>
<sequence length="407" mass="47657">MLIERRIFIALLTVTIVCQQVDGEEKEQLFGIYEENITVNKVALLKQIHSKVVVIRLSWDKFEKTKGQYSYDLIDRQLIYLKDLKLKLIISFSDSPCWASSYNCSNYRPKNYRFYRPIDYNAYARALIRLIDQYGKKIYAYEIWDEPNIAEKWRRPECKISAGICGSTTRKLHNERFIDLIGAEEYSEMILTIFKHLKDRNLQPFLLIGSMKGSDKAYLAKLYKSGILNGTQNVAISMHSFTSVFDIDDFNKENFGKEYGPRYCNEKLPTSRFYCFKQGIELMRNEMIDNNDSNRTLWLTQYGFSSAILKIDEDTDSIEIKGWGGSKNQAYYINDALNIIQKLDYIQVACYYQLNDRTPENRRESKFGLFDNYLKIKPSGQVYSAYFDNLAKNKYNSNNDDKLTSIL</sequence>
<evidence type="ECO:0000256" key="1">
    <source>
        <dbReference type="SAM" id="SignalP"/>
    </source>
</evidence>
<evidence type="ECO:0000313" key="3">
    <source>
        <dbReference type="EMBL" id="CAF3847910.1"/>
    </source>
</evidence>
<proteinExistence type="predicted"/>
<dbReference type="GO" id="GO:0004553">
    <property type="term" value="F:hydrolase activity, hydrolyzing O-glycosyl compounds"/>
    <property type="evidence" value="ECO:0007669"/>
    <property type="project" value="TreeGrafter"/>
</dbReference>
<dbReference type="InterPro" id="IPR017853">
    <property type="entry name" value="GH"/>
</dbReference>
<dbReference type="AlphaFoldDB" id="A0A814MPE9"/>
<reference evidence="2" key="1">
    <citation type="submission" date="2021-02" db="EMBL/GenBank/DDBJ databases">
        <authorList>
            <person name="Nowell W R."/>
        </authorList>
    </citation>
    <scope>NUCLEOTIDE SEQUENCE</scope>
</reference>
<accession>A0A814MPE9</accession>
<organism evidence="2 4">
    <name type="scientific">Didymodactylos carnosus</name>
    <dbReference type="NCBI Taxonomy" id="1234261"/>
    <lineage>
        <taxon>Eukaryota</taxon>
        <taxon>Metazoa</taxon>
        <taxon>Spiralia</taxon>
        <taxon>Gnathifera</taxon>
        <taxon>Rotifera</taxon>
        <taxon>Eurotatoria</taxon>
        <taxon>Bdelloidea</taxon>
        <taxon>Philodinida</taxon>
        <taxon>Philodinidae</taxon>
        <taxon>Didymodactylos</taxon>
    </lineage>
</organism>
<evidence type="ECO:0000313" key="4">
    <source>
        <dbReference type="Proteomes" id="UP000663829"/>
    </source>
</evidence>
<dbReference type="Proteomes" id="UP000663829">
    <property type="component" value="Unassembled WGS sequence"/>
</dbReference>
<keyword evidence="1" id="KW-0732">Signal</keyword>
<dbReference type="EMBL" id="CAJNOQ010004998">
    <property type="protein sequence ID" value="CAF1082147.1"/>
    <property type="molecule type" value="Genomic_DNA"/>
</dbReference>
<dbReference type="Proteomes" id="UP000681722">
    <property type="component" value="Unassembled WGS sequence"/>
</dbReference>
<evidence type="ECO:0000313" key="2">
    <source>
        <dbReference type="EMBL" id="CAF1082147.1"/>
    </source>
</evidence>